<dbReference type="InterPro" id="IPR038562">
    <property type="entry name" value="Ribosomal_eL34_C_sf"/>
</dbReference>
<accession>A0A3B4XFB0</accession>
<keyword evidence="7" id="KW-1185">Reference proteome</keyword>
<dbReference type="AlphaFoldDB" id="A0A3B4XFB0"/>
<evidence type="ECO:0000313" key="7">
    <source>
        <dbReference type="Proteomes" id="UP000261360"/>
    </source>
</evidence>
<dbReference type="Proteomes" id="UP000261360">
    <property type="component" value="Unplaced"/>
</dbReference>
<dbReference type="Gene3D" id="6.20.370.70">
    <property type="match status" value="1"/>
</dbReference>
<dbReference type="InterPro" id="IPR008195">
    <property type="entry name" value="Ribosomal_eL34"/>
</dbReference>
<dbReference type="GO" id="GO:0005840">
    <property type="term" value="C:ribosome"/>
    <property type="evidence" value="ECO:0007669"/>
    <property type="project" value="UniProtKB-KW"/>
</dbReference>
<organism evidence="6 7">
    <name type="scientific">Seriola lalandi dorsalis</name>
    <dbReference type="NCBI Taxonomy" id="1841481"/>
    <lineage>
        <taxon>Eukaryota</taxon>
        <taxon>Metazoa</taxon>
        <taxon>Chordata</taxon>
        <taxon>Craniata</taxon>
        <taxon>Vertebrata</taxon>
        <taxon>Euteleostomi</taxon>
        <taxon>Actinopterygii</taxon>
        <taxon>Neopterygii</taxon>
        <taxon>Teleostei</taxon>
        <taxon>Neoteleostei</taxon>
        <taxon>Acanthomorphata</taxon>
        <taxon>Carangaria</taxon>
        <taxon>Carangiformes</taxon>
        <taxon>Carangidae</taxon>
        <taxon>Seriola</taxon>
    </lineage>
</organism>
<dbReference type="PRINTS" id="PR01250">
    <property type="entry name" value="RIBOSOMALL34"/>
</dbReference>
<evidence type="ECO:0000313" key="6">
    <source>
        <dbReference type="Ensembl" id="ENSSLDP00000010943.1"/>
    </source>
</evidence>
<reference evidence="6" key="2">
    <citation type="submission" date="2025-09" db="UniProtKB">
        <authorList>
            <consortium name="Ensembl"/>
        </authorList>
    </citation>
    <scope>IDENTIFICATION</scope>
</reference>
<dbReference type="Ensembl" id="ENSSLDT00000011342.1">
    <property type="protein sequence ID" value="ENSSLDP00000010943.1"/>
    <property type="gene ID" value="ENSSLDG00000008715.1"/>
</dbReference>
<dbReference type="PANTHER" id="PTHR10759">
    <property type="entry name" value="60S RIBOSOMAL PROTEIN L34"/>
    <property type="match status" value="1"/>
</dbReference>
<proteinExistence type="inferred from homology"/>
<dbReference type="GO" id="GO:1990904">
    <property type="term" value="C:ribonucleoprotein complex"/>
    <property type="evidence" value="ECO:0007669"/>
    <property type="project" value="UniProtKB-KW"/>
</dbReference>
<reference evidence="6" key="1">
    <citation type="submission" date="2025-08" db="UniProtKB">
        <authorList>
            <consortium name="Ensembl"/>
        </authorList>
    </citation>
    <scope>IDENTIFICATION</scope>
</reference>
<sequence length="117" mass="13267">MVQRVTYRRRKSFATKSNVVRKVRTPGGKLTLQYVGKQAKRTGCGESGCDRPLSGIKAHRPQELKRISKRQKTVSRPYGGAKCGKCVRTRIIRAFLIEEQKIVKKVLKAQTAEQPKK</sequence>
<evidence type="ECO:0000256" key="1">
    <source>
        <dbReference type="ARBA" id="ARBA00009875"/>
    </source>
</evidence>
<name>A0A3B4XFB0_SERLL</name>
<evidence type="ECO:0000256" key="4">
    <source>
        <dbReference type="ARBA" id="ARBA00035227"/>
    </source>
</evidence>
<protein>
    <recommendedName>
        <fullName evidence="4">Large ribosomal subunit protein eL34</fullName>
    </recommendedName>
    <alternativeName>
        <fullName evidence="5">60S ribosomal protein L34</fullName>
    </alternativeName>
</protein>
<dbReference type="Gene3D" id="6.20.340.10">
    <property type="match status" value="1"/>
</dbReference>
<dbReference type="GeneTree" id="ENSGT00940000168239"/>
<dbReference type="GO" id="GO:0006412">
    <property type="term" value="P:translation"/>
    <property type="evidence" value="ECO:0007669"/>
    <property type="project" value="InterPro"/>
</dbReference>
<dbReference type="STRING" id="1841481.ENSSLDP00000010943"/>
<keyword evidence="3" id="KW-0687">Ribonucleoprotein</keyword>
<dbReference type="GO" id="GO:0003735">
    <property type="term" value="F:structural constituent of ribosome"/>
    <property type="evidence" value="ECO:0007669"/>
    <property type="project" value="InterPro"/>
</dbReference>
<evidence type="ECO:0000256" key="3">
    <source>
        <dbReference type="ARBA" id="ARBA00023274"/>
    </source>
</evidence>
<evidence type="ECO:0000256" key="5">
    <source>
        <dbReference type="ARBA" id="ARBA00035333"/>
    </source>
</evidence>
<keyword evidence="2" id="KW-0689">Ribosomal protein</keyword>
<dbReference type="Pfam" id="PF01199">
    <property type="entry name" value="Ribosomal_L34e"/>
    <property type="match status" value="1"/>
</dbReference>
<comment type="similarity">
    <text evidence="1">Belongs to the eukaryotic ribosomal protein eL34 family.</text>
</comment>
<evidence type="ECO:0000256" key="2">
    <source>
        <dbReference type="ARBA" id="ARBA00022980"/>
    </source>
</evidence>